<name>A0A8H6T1M8_9AGAR</name>
<dbReference type="InterPro" id="IPR011009">
    <property type="entry name" value="Kinase-like_dom_sf"/>
</dbReference>
<dbReference type="EMBL" id="JACAZF010000003">
    <property type="protein sequence ID" value="KAF7309353.1"/>
    <property type="molecule type" value="Genomic_DNA"/>
</dbReference>
<dbReference type="InterPro" id="IPR017441">
    <property type="entry name" value="Protein_kinase_ATP_BS"/>
</dbReference>
<evidence type="ECO:0000313" key="5">
    <source>
        <dbReference type="Proteomes" id="UP000636479"/>
    </source>
</evidence>
<dbReference type="PROSITE" id="PS00107">
    <property type="entry name" value="PROTEIN_KINASE_ATP"/>
    <property type="match status" value="1"/>
</dbReference>
<dbReference type="Gene3D" id="1.10.510.10">
    <property type="entry name" value="Transferase(Phosphotransferase) domain 1"/>
    <property type="match status" value="1"/>
</dbReference>
<keyword evidence="1" id="KW-0547">Nucleotide-binding</keyword>
<feature type="domain" description="Protein kinase" evidence="3">
    <location>
        <begin position="501"/>
        <end position="732"/>
    </location>
</feature>
<dbReference type="RefSeq" id="XP_037222803.1">
    <property type="nucleotide sequence ID" value="XM_037359918.1"/>
</dbReference>
<dbReference type="Proteomes" id="UP000636479">
    <property type="component" value="Unassembled WGS sequence"/>
</dbReference>
<dbReference type="GO" id="GO:0004672">
    <property type="term" value="F:protein kinase activity"/>
    <property type="evidence" value="ECO:0007669"/>
    <property type="project" value="InterPro"/>
</dbReference>
<feature type="region of interest" description="Disordered" evidence="2">
    <location>
        <begin position="274"/>
        <end position="312"/>
    </location>
</feature>
<dbReference type="SMART" id="SM00220">
    <property type="entry name" value="S_TKc"/>
    <property type="match status" value="1"/>
</dbReference>
<feature type="binding site" evidence="1">
    <location>
        <position position="538"/>
    </location>
    <ligand>
        <name>ATP</name>
        <dbReference type="ChEBI" id="CHEBI:30616"/>
    </ligand>
</feature>
<comment type="caution">
    <text evidence="4">The sequence shown here is derived from an EMBL/GenBank/DDBJ whole genome shotgun (WGS) entry which is preliminary data.</text>
</comment>
<keyword evidence="4" id="KW-0418">Kinase</keyword>
<feature type="region of interest" description="Disordered" evidence="2">
    <location>
        <begin position="392"/>
        <end position="431"/>
    </location>
</feature>
<keyword evidence="5" id="KW-1185">Reference proteome</keyword>
<evidence type="ECO:0000259" key="3">
    <source>
        <dbReference type="PROSITE" id="PS50011"/>
    </source>
</evidence>
<feature type="compositionally biased region" description="Basic and acidic residues" evidence="2">
    <location>
        <begin position="303"/>
        <end position="312"/>
    </location>
</feature>
<organism evidence="4 5">
    <name type="scientific">Mycena indigotica</name>
    <dbReference type="NCBI Taxonomy" id="2126181"/>
    <lineage>
        <taxon>Eukaryota</taxon>
        <taxon>Fungi</taxon>
        <taxon>Dikarya</taxon>
        <taxon>Basidiomycota</taxon>
        <taxon>Agaricomycotina</taxon>
        <taxon>Agaricomycetes</taxon>
        <taxon>Agaricomycetidae</taxon>
        <taxon>Agaricales</taxon>
        <taxon>Marasmiineae</taxon>
        <taxon>Mycenaceae</taxon>
        <taxon>Mycena</taxon>
    </lineage>
</organism>
<keyword evidence="1" id="KW-0067">ATP-binding</keyword>
<dbReference type="PROSITE" id="PS50011">
    <property type="entry name" value="PROTEIN_KINASE_DOM"/>
    <property type="match status" value="1"/>
</dbReference>
<dbReference type="SUPFAM" id="SSF56112">
    <property type="entry name" value="Protein kinase-like (PK-like)"/>
    <property type="match status" value="1"/>
</dbReference>
<feature type="compositionally biased region" description="Acidic residues" evidence="2">
    <location>
        <begin position="708"/>
        <end position="719"/>
    </location>
</feature>
<reference evidence="4" key="1">
    <citation type="submission" date="2020-05" db="EMBL/GenBank/DDBJ databases">
        <title>Mycena genomes resolve the evolution of fungal bioluminescence.</title>
        <authorList>
            <person name="Tsai I.J."/>
        </authorList>
    </citation>
    <scope>NUCLEOTIDE SEQUENCE</scope>
    <source>
        <strain evidence="4">171206Taipei</strain>
    </source>
</reference>
<dbReference type="GeneID" id="59342434"/>
<dbReference type="OrthoDB" id="2523927at2759"/>
<gene>
    <name evidence="4" type="ORF">MIND_00305900</name>
</gene>
<dbReference type="GO" id="GO:0005524">
    <property type="term" value="F:ATP binding"/>
    <property type="evidence" value="ECO:0007669"/>
    <property type="project" value="UniProtKB-UniRule"/>
</dbReference>
<evidence type="ECO:0000313" key="4">
    <source>
        <dbReference type="EMBL" id="KAF7309353.1"/>
    </source>
</evidence>
<dbReference type="InterPro" id="IPR000719">
    <property type="entry name" value="Prot_kinase_dom"/>
</dbReference>
<feature type="region of interest" description="Disordered" evidence="2">
    <location>
        <begin position="677"/>
        <end position="732"/>
    </location>
</feature>
<evidence type="ECO:0000256" key="1">
    <source>
        <dbReference type="PROSITE-ProRule" id="PRU10141"/>
    </source>
</evidence>
<proteinExistence type="predicted"/>
<sequence>MAECSTGWGGSEISREELAKDLDAILGQNPPTLRERFSRRHLPISTPKLPTHAFYNKHIDKQLILKRILPLDSLADDISQLVSNALAVALENTSCDQLPTEAFTSYLEATSYVKPPTAENIAELYEDGIARACDNIVTRLLIPKLRQWLPNVHWRRRLIPPPESNSGIYDNANLFLLSREGMVALPDGHRELIDSSLYEDLQRVATSVPGMGSWIFMNHSEHSDSLLAELDKFYLDDEFPYELCGTTGLENASSSPQPYDALLAPWTLPSGLGAPPVSSSKRKLRSRVQKIPPSRSITPSARRRSETTSREEVPLTAAALLQLSWARAVETDSTLIIINCGDHERVCVRHRATQTLFMSPMFNITTCKDPGYLKLHVGIHLALIKDAIARSKPPPKIISPPAEPRRSPRKRSRPDTEETTSRPLAKRHKATLDPVKTNMSTMSLASGRNMLLLHIRYDVYHSPAPASFIRAGPCLTHKSKWKDGRIPAIKRAYRHDEYFEIILGRKLGDGATGTVHTAIARVSSKNGEIILQDDLVVKLTFKRQDQARLRHEYAVYSRLAEHGVMGVPQIYGLFEDLEGGAIALVMNNCGQNLYALRPDKTKFRISVTPAQQDRFKEILSSIHRAGVRHYDIRDANLVLNGKGEAFIIDFDRGRFNPSEGKKEREMDILQELMNGIPHDFSMPSPETPGTRNEIWLRTPTPSEHSSDQEDSDEDCESDANSDARSGSDDLLL</sequence>
<accession>A0A8H6T1M8</accession>
<dbReference type="AlphaFoldDB" id="A0A8H6T1M8"/>
<keyword evidence="4" id="KW-0808">Transferase</keyword>
<dbReference type="Gene3D" id="3.30.200.20">
    <property type="entry name" value="Phosphorylase Kinase, domain 1"/>
    <property type="match status" value="1"/>
</dbReference>
<feature type="compositionally biased region" description="Pro residues" evidence="2">
    <location>
        <begin position="392"/>
        <end position="402"/>
    </location>
</feature>
<evidence type="ECO:0000256" key="2">
    <source>
        <dbReference type="SAM" id="MobiDB-lite"/>
    </source>
</evidence>
<protein>
    <submittedName>
        <fullName evidence="4">Protein kinase domain-containing protein</fullName>
    </submittedName>
</protein>